<dbReference type="Proteomes" id="UP001596296">
    <property type="component" value="Unassembled WGS sequence"/>
</dbReference>
<accession>A0ABD5USR6</accession>
<feature type="region of interest" description="Disordered" evidence="1">
    <location>
        <begin position="132"/>
        <end position="162"/>
    </location>
</feature>
<sequence>MFQHAGAFKTPRGTGLSLPIGSSQKVISISHWVNLLGSTNRTKGSGRQYRGMPERKRTEAGTFVETVTLEDVRDVFDEIRGPVVTSSDVSDRLGCTTEAARQKLTRLYDRGEVDKRKTGRTVIYWRAGEEDARADAVEPAAETPADATNAESGRTRDESDDLAEEVRQYLEETDTPPKTEHGRSAVLDVFRYLREHGTTKTGELQDEIYPEYTDEWGSARTMWNALDRYLGDVPGIAKGGYGEWTYTGDDAVREELGL</sequence>
<dbReference type="EMBL" id="JBHSXL010000007">
    <property type="protein sequence ID" value="MFC6892599.1"/>
    <property type="molecule type" value="Genomic_DNA"/>
</dbReference>
<dbReference type="AlphaFoldDB" id="A0ABD5USR6"/>
<dbReference type="Gene3D" id="1.10.10.10">
    <property type="entry name" value="Winged helix-like DNA-binding domain superfamily/Winged helix DNA-binding domain"/>
    <property type="match status" value="1"/>
</dbReference>
<reference evidence="2 3" key="1">
    <citation type="journal article" date="2019" name="Int. J. Syst. Evol. Microbiol.">
        <title>The Global Catalogue of Microorganisms (GCM) 10K type strain sequencing project: providing services to taxonomists for standard genome sequencing and annotation.</title>
        <authorList>
            <consortium name="The Broad Institute Genomics Platform"/>
            <consortium name="The Broad Institute Genome Sequencing Center for Infectious Disease"/>
            <person name="Wu L."/>
            <person name="Ma J."/>
        </authorList>
    </citation>
    <scope>NUCLEOTIDE SEQUENCE [LARGE SCALE GENOMIC DNA]</scope>
    <source>
        <strain evidence="2 3">SKJ47</strain>
    </source>
</reference>
<organism evidence="2 3">
    <name type="scientific">Halopenitus salinus</name>
    <dbReference type="NCBI Taxonomy" id="1198295"/>
    <lineage>
        <taxon>Archaea</taxon>
        <taxon>Methanobacteriati</taxon>
        <taxon>Methanobacteriota</taxon>
        <taxon>Stenosarchaea group</taxon>
        <taxon>Halobacteria</taxon>
        <taxon>Halobacteriales</taxon>
        <taxon>Haloferacaceae</taxon>
        <taxon>Halopenitus</taxon>
    </lineage>
</organism>
<evidence type="ECO:0000313" key="3">
    <source>
        <dbReference type="Proteomes" id="UP001596296"/>
    </source>
</evidence>
<evidence type="ECO:0000256" key="1">
    <source>
        <dbReference type="SAM" id="MobiDB-lite"/>
    </source>
</evidence>
<protein>
    <submittedName>
        <fullName evidence="2">Uncharacterized protein</fullName>
    </submittedName>
</protein>
<name>A0ABD5USR6_9EURY</name>
<keyword evidence="3" id="KW-1185">Reference proteome</keyword>
<evidence type="ECO:0000313" key="2">
    <source>
        <dbReference type="EMBL" id="MFC6892599.1"/>
    </source>
</evidence>
<dbReference type="InterPro" id="IPR036388">
    <property type="entry name" value="WH-like_DNA-bd_sf"/>
</dbReference>
<comment type="caution">
    <text evidence="2">The sequence shown here is derived from an EMBL/GenBank/DDBJ whole genome shotgun (WGS) entry which is preliminary data.</text>
</comment>
<proteinExistence type="predicted"/>
<gene>
    <name evidence="2" type="ORF">ACFQE9_08270</name>
</gene>